<name>A0A9P7F6H7_9AGAM</name>
<evidence type="ECO:0000313" key="2">
    <source>
        <dbReference type="EMBL" id="KAG2107620.1"/>
    </source>
</evidence>
<proteinExistence type="predicted"/>
<dbReference type="GeneID" id="64703812"/>
<dbReference type="AlphaFoldDB" id="A0A9P7F6H7"/>
<reference evidence="2" key="1">
    <citation type="journal article" date="2020" name="New Phytol.">
        <title>Comparative genomics reveals dynamic genome evolution in host specialist ectomycorrhizal fungi.</title>
        <authorList>
            <person name="Lofgren L.A."/>
            <person name="Nguyen N.H."/>
            <person name="Vilgalys R."/>
            <person name="Ruytinx J."/>
            <person name="Liao H.L."/>
            <person name="Branco S."/>
            <person name="Kuo A."/>
            <person name="LaButti K."/>
            <person name="Lipzen A."/>
            <person name="Andreopoulos W."/>
            <person name="Pangilinan J."/>
            <person name="Riley R."/>
            <person name="Hundley H."/>
            <person name="Na H."/>
            <person name="Barry K."/>
            <person name="Grigoriev I.V."/>
            <person name="Stajich J.E."/>
            <person name="Kennedy P.G."/>
        </authorList>
    </citation>
    <scope>NUCLEOTIDE SEQUENCE</scope>
    <source>
        <strain evidence="2">FC423</strain>
    </source>
</reference>
<feature type="compositionally biased region" description="Low complexity" evidence="1">
    <location>
        <begin position="54"/>
        <end position="66"/>
    </location>
</feature>
<feature type="compositionally biased region" description="Basic residues" evidence="1">
    <location>
        <begin position="104"/>
        <end position="114"/>
    </location>
</feature>
<dbReference type="EMBL" id="JABBWM010000030">
    <property type="protein sequence ID" value="KAG2107620.1"/>
    <property type="molecule type" value="Genomic_DNA"/>
</dbReference>
<dbReference type="Proteomes" id="UP000823399">
    <property type="component" value="Unassembled WGS sequence"/>
</dbReference>
<dbReference type="RefSeq" id="XP_041292351.1">
    <property type="nucleotide sequence ID" value="XM_041441553.1"/>
</dbReference>
<keyword evidence="3" id="KW-1185">Reference proteome</keyword>
<sequence length="302" mass="34022">MASFQSPPKPNMFLSRWKFPEKEPKTPAQVFESPHGYLSLTGLLSTPPQCPCYSSNSTPPSSPLSSRATSMVSETDPEDSFPLTPDSKSSGGAYYHLTGTPSKTKSRSSSRAKHRSDGHSFHPYRQPPCFQDIHTFDNLLGRPASDNRLEAPDSKTDDVFLRHMDGLSPTSCRYVVRYKEAVHERQRMRLFMTYWELEETNRLRTLLTSLYAETNAEFQRAEQDAQALLKTLVTKQSLTCVVDDAQYLDATRQSNKTSLRETDAQLDLMRDHIMQRLLVKSFAEDSDSPSHCIGDSPSAADD</sequence>
<feature type="region of interest" description="Disordered" evidence="1">
    <location>
        <begin position="49"/>
        <end position="125"/>
    </location>
</feature>
<protein>
    <submittedName>
        <fullName evidence="2">Uncharacterized protein</fullName>
    </submittedName>
</protein>
<dbReference type="OrthoDB" id="2678639at2759"/>
<feature type="region of interest" description="Disordered" evidence="1">
    <location>
        <begin position="1"/>
        <end position="33"/>
    </location>
</feature>
<accession>A0A9P7F6H7</accession>
<evidence type="ECO:0000313" key="3">
    <source>
        <dbReference type="Proteomes" id="UP000823399"/>
    </source>
</evidence>
<evidence type="ECO:0000256" key="1">
    <source>
        <dbReference type="SAM" id="MobiDB-lite"/>
    </source>
</evidence>
<comment type="caution">
    <text evidence="2">The sequence shown here is derived from an EMBL/GenBank/DDBJ whole genome shotgun (WGS) entry which is preliminary data.</text>
</comment>
<gene>
    <name evidence="2" type="ORF">F5147DRAFT_774067</name>
</gene>
<organism evidence="2 3">
    <name type="scientific">Suillus discolor</name>
    <dbReference type="NCBI Taxonomy" id="1912936"/>
    <lineage>
        <taxon>Eukaryota</taxon>
        <taxon>Fungi</taxon>
        <taxon>Dikarya</taxon>
        <taxon>Basidiomycota</taxon>
        <taxon>Agaricomycotina</taxon>
        <taxon>Agaricomycetes</taxon>
        <taxon>Agaricomycetidae</taxon>
        <taxon>Boletales</taxon>
        <taxon>Suillineae</taxon>
        <taxon>Suillaceae</taxon>
        <taxon>Suillus</taxon>
    </lineage>
</organism>